<evidence type="ECO:0000313" key="2">
    <source>
        <dbReference type="Proteomes" id="UP000198287"/>
    </source>
</evidence>
<dbReference type="AlphaFoldDB" id="A0A226D1P4"/>
<reference evidence="1 2" key="1">
    <citation type="submission" date="2015-12" db="EMBL/GenBank/DDBJ databases">
        <title>The genome of Folsomia candida.</title>
        <authorList>
            <person name="Faddeeva A."/>
            <person name="Derks M.F."/>
            <person name="Anvar Y."/>
            <person name="Smit S."/>
            <person name="Van Straalen N."/>
            <person name="Roelofs D."/>
        </authorList>
    </citation>
    <scope>NUCLEOTIDE SEQUENCE [LARGE SCALE GENOMIC DNA]</scope>
    <source>
        <strain evidence="1 2">VU population</strain>
        <tissue evidence="1">Whole body</tissue>
    </source>
</reference>
<dbReference type="Proteomes" id="UP000198287">
    <property type="component" value="Unassembled WGS sequence"/>
</dbReference>
<gene>
    <name evidence="1" type="ORF">Fcan01_25728</name>
</gene>
<organism evidence="1 2">
    <name type="scientific">Folsomia candida</name>
    <name type="common">Springtail</name>
    <dbReference type="NCBI Taxonomy" id="158441"/>
    <lineage>
        <taxon>Eukaryota</taxon>
        <taxon>Metazoa</taxon>
        <taxon>Ecdysozoa</taxon>
        <taxon>Arthropoda</taxon>
        <taxon>Hexapoda</taxon>
        <taxon>Collembola</taxon>
        <taxon>Entomobryomorpha</taxon>
        <taxon>Isotomoidea</taxon>
        <taxon>Isotomidae</taxon>
        <taxon>Proisotominae</taxon>
        <taxon>Folsomia</taxon>
    </lineage>
</organism>
<evidence type="ECO:0000313" key="1">
    <source>
        <dbReference type="EMBL" id="OXA39505.1"/>
    </source>
</evidence>
<keyword evidence="2" id="KW-1185">Reference proteome</keyword>
<proteinExistence type="predicted"/>
<comment type="caution">
    <text evidence="1">The sequence shown here is derived from an EMBL/GenBank/DDBJ whole genome shotgun (WGS) entry which is preliminary data.</text>
</comment>
<dbReference type="EMBL" id="LNIX01000038">
    <property type="protein sequence ID" value="OXA39505.1"/>
    <property type="molecule type" value="Genomic_DNA"/>
</dbReference>
<name>A0A226D1P4_FOLCA</name>
<protein>
    <submittedName>
        <fullName evidence="1">Uncharacterized protein</fullName>
    </submittedName>
</protein>
<sequence>MASSLTTTPEYPKMLQHMTTIIHFCENGPLDENGRRMRIVNWISTFVQGINATVAEYRSCIRVIRNFEASPMTTAPSATPHIMYPWEATKAVIQLVNDVPVERRVTEAVVSFFKILLIRFKPTTDELARLEMEIFRALHGSSKSENYKDDIARILRQDRIFKGRLLYGKWRKSLELRRLDFPDLDHIVSVFSNFNTENSIPSRFLIVYPHFENEDISLPAMRARWDKGDLTIHNIIFPENEMDHSGKDN</sequence>
<accession>A0A226D1P4</accession>